<dbReference type="Proteomes" id="UP000614601">
    <property type="component" value="Unassembled WGS sequence"/>
</dbReference>
<feature type="region of interest" description="Disordered" evidence="1">
    <location>
        <begin position="145"/>
        <end position="170"/>
    </location>
</feature>
<evidence type="ECO:0008006" key="5">
    <source>
        <dbReference type="Google" id="ProtNLM"/>
    </source>
</evidence>
<feature type="compositionally biased region" description="Acidic residues" evidence="1">
    <location>
        <begin position="150"/>
        <end position="164"/>
    </location>
</feature>
<accession>A0A811L5Q2</accession>
<keyword evidence="2" id="KW-0732">Signal</keyword>
<evidence type="ECO:0000256" key="1">
    <source>
        <dbReference type="SAM" id="MobiDB-lite"/>
    </source>
</evidence>
<dbReference type="Proteomes" id="UP000783686">
    <property type="component" value="Unassembled WGS sequence"/>
</dbReference>
<dbReference type="EMBL" id="CAJFCW020000005">
    <property type="protein sequence ID" value="CAG9117139.1"/>
    <property type="molecule type" value="Genomic_DNA"/>
</dbReference>
<gene>
    <name evidence="3" type="ORF">BOKJ2_LOCUS9928</name>
</gene>
<sequence>MLESKSRSIMLFQIVVTLLFIGQVVASEKSTCYECFGFNDPTAPEQDGNLNFSRHCAVVDEQTKISRPCTKELGCRYDIFSYKATTGKVYDVTMRKCNRFGDEIEEICKNKSGEHPFEKYSVYGCICQGELCNTFTFTTTLMPITTEPEPTTDPESTTDPDFTTEDPGNSTANSTALALLPTDWSISLTTLISNYIWLYLW</sequence>
<evidence type="ECO:0000256" key="2">
    <source>
        <dbReference type="SAM" id="SignalP"/>
    </source>
</evidence>
<name>A0A811L5Q2_9BILA</name>
<proteinExistence type="predicted"/>
<reference evidence="3" key="1">
    <citation type="submission" date="2020-09" db="EMBL/GenBank/DDBJ databases">
        <authorList>
            <person name="Kikuchi T."/>
        </authorList>
    </citation>
    <scope>NUCLEOTIDE SEQUENCE</scope>
    <source>
        <strain evidence="3">SH1</strain>
    </source>
</reference>
<comment type="caution">
    <text evidence="3">The sequence shown here is derived from an EMBL/GenBank/DDBJ whole genome shotgun (WGS) entry which is preliminary data.</text>
</comment>
<feature type="signal peptide" evidence="2">
    <location>
        <begin position="1"/>
        <end position="26"/>
    </location>
</feature>
<evidence type="ECO:0000313" key="4">
    <source>
        <dbReference type="Proteomes" id="UP000614601"/>
    </source>
</evidence>
<protein>
    <recommendedName>
        <fullName evidence="5">Protein quiver</fullName>
    </recommendedName>
</protein>
<organism evidence="3 4">
    <name type="scientific">Bursaphelenchus okinawaensis</name>
    <dbReference type="NCBI Taxonomy" id="465554"/>
    <lineage>
        <taxon>Eukaryota</taxon>
        <taxon>Metazoa</taxon>
        <taxon>Ecdysozoa</taxon>
        <taxon>Nematoda</taxon>
        <taxon>Chromadorea</taxon>
        <taxon>Rhabditida</taxon>
        <taxon>Tylenchina</taxon>
        <taxon>Tylenchomorpha</taxon>
        <taxon>Aphelenchoidea</taxon>
        <taxon>Aphelenchoididae</taxon>
        <taxon>Bursaphelenchus</taxon>
    </lineage>
</organism>
<feature type="chain" id="PRO_5036221278" description="Protein quiver" evidence="2">
    <location>
        <begin position="27"/>
        <end position="201"/>
    </location>
</feature>
<dbReference type="AlphaFoldDB" id="A0A811L5Q2"/>
<dbReference type="EMBL" id="CAJFDH010000005">
    <property type="protein sequence ID" value="CAD5223007.1"/>
    <property type="molecule type" value="Genomic_DNA"/>
</dbReference>
<evidence type="ECO:0000313" key="3">
    <source>
        <dbReference type="EMBL" id="CAD5223007.1"/>
    </source>
</evidence>
<keyword evidence="4" id="KW-1185">Reference proteome</keyword>